<evidence type="ECO:0000313" key="5">
    <source>
        <dbReference type="Proteomes" id="UP000770661"/>
    </source>
</evidence>
<sequence>MSTSHSSGSSGGRTAGPWLHPVGPGGTLTPKSLLRRHKLPVAAHLHTPTAPPGLDLSRPLLLYSSYTSTKVRGVSLQPRKDGGMTPVGPSVVIPDSYTAGWFAIVTSDGHTAPFFSTVEQVASSKGTFFLTRYDVPAYTNQHDDTGRMTYQKTVVQSGHVLKLLGIFEDLNARRTNSGGRGRDVSSSVPTSDKYAQCLNYRNEVVFLSFSATGRFYTTAHKTSKSPNHVYLMAHILKNHRLPLTVRLVCGYMPRVPCNFTGVLRLEQAQKEAVILACTMTNEAQATLFEIDVSSNFALTPVKDSMFPKTPIFLKTVSYCEDEAEAWRRQIKCLVLAEATTQGGESQTPG</sequence>
<evidence type="ECO:0000256" key="2">
    <source>
        <dbReference type="SAM" id="MobiDB-lite"/>
    </source>
</evidence>
<feature type="region of interest" description="Disordered" evidence="2">
    <location>
        <begin position="1"/>
        <end position="29"/>
    </location>
</feature>
<dbReference type="OrthoDB" id="6076990at2759"/>
<comment type="caution">
    <text evidence="4">The sequence shown here is derived from an EMBL/GenBank/DDBJ whole genome shotgun (WGS) entry which is preliminary data.</text>
</comment>
<evidence type="ECO:0000256" key="1">
    <source>
        <dbReference type="ARBA" id="ARBA00022553"/>
    </source>
</evidence>
<feature type="domain" description="CABIT" evidence="3">
    <location>
        <begin position="83"/>
        <end position="299"/>
    </location>
</feature>
<evidence type="ECO:0000313" key="4">
    <source>
        <dbReference type="EMBL" id="KAG0715479.1"/>
    </source>
</evidence>
<dbReference type="PANTHER" id="PTHR14454">
    <property type="entry name" value="GRB2-ASSOCIATED AND REGULATOR OF MAPK PROTEIN FAMILY MEMBER"/>
    <property type="match status" value="1"/>
</dbReference>
<dbReference type="AlphaFoldDB" id="A0A8J4Y0X5"/>
<dbReference type="Pfam" id="PF12736">
    <property type="entry name" value="CABIT"/>
    <property type="match status" value="1"/>
</dbReference>
<name>A0A8J4Y0X5_CHIOP</name>
<dbReference type="InterPro" id="IPR052281">
    <property type="entry name" value="GAREM"/>
</dbReference>
<gene>
    <name evidence="4" type="ORF">GWK47_011855</name>
</gene>
<proteinExistence type="predicted"/>
<reference evidence="4" key="1">
    <citation type="submission" date="2020-07" db="EMBL/GenBank/DDBJ databases">
        <title>The High-quality genome of the commercially important snow crab, Chionoecetes opilio.</title>
        <authorList>
            <person name="Jeong J.-H."/>
            <person name="Ryu S."/>
        </authorList>
    </citation>
    <scope>NUCLEOTIDE SEQUENCE</scope>
    <source>
        <strain evidence="4">MADBK_172401_WGS</strain>
        <tissue evidence="4">Digestive gland</tissue>
    </source>
</reference>
<dbReference type="PANTHER" id="PTHR14454:SF11">
    <property type="entry name" value="SERRANO, ISOFORM F"/>
    <property type="match status" value="1"/>
</dbReference>
<dbReference type="EMBL" id="JACEEZ010019677">
    <property type="protein sequence ID" value="KAG0715479.1"/>
    <property type="molecule type" value="Genomic_DNA"/>
</dbReference>
<organism evidence="4 5">
    <name type="scientific">Chionoecetes opilio</name>
    <name type="common">Atlantic snow crab</name>
    <name type="synonym">Cancer opilio</name>
    <dbReference type="NCBI Taxonomy" id="41210"/>
    <lineage>
        <taxon>Eukaryota</taxon>
        <taxon>Metazoa</taxon>
        <taxon>Ecdysozoa</taxon>
        <taxon>Arthropoda</taxon>
        <taxon>Crustacea</taxon>
        <taxon>Multicrustacea</taxon>
        <taxon>Malacostraca</taxon>
        <taxon>Eumalacostraca</taxon>
        <taxon>Eucarida</taxon>
        <taxon>Decapoda</taxon>
        <taxon>Pleocyemata</taxon>
        <taxon>Brachyura</taxon>
        <taxon>Eubrachyura</taxon>
        <taxon>Majoidea</taxon>
        <taxon>Majidae</taxon>
        <taxon>Chionoecetes</taxon>
    </lineage>
</organism>
<protein>
    <recommendedName>
        <fullName evidence="3">CABIT domain-containing protein</fullName>
    </recommendedName>
</protein>
<keyword evidence="1" id="KW-0597">Phosphoprotein</keyword>
<dbReference type="InterPro" id="IPR025946">
    <property type="entry name" value="CABIT_dom"/>
</dbReference>
<keyword evidence="5" id="KW-1185">Reference proteome</keyword>
<evidence type="ECO:0000259" key="3">
    <source>
        <dbReference type="Pfam" id="PF12736"/>
    </source>
</evidence>
<dbReference type="Proteomes" id="UP000770661">
    <property type="component" value="Unassembled WGS sequence"/>
</dbReference>
<accession>A0A8J4Y0X5</accession>